<gene>
    <name evidence="1" type="ORF">AWB79_02401</name>
</gene>
<name>A0A158AI61_9BURK</name>
<keyword evidence="2" id="KW-1185">Reference proteome</keyword>
<evidence type="ECO:0000313" key="2">
    <source>
        <dbReference type="Proteomes" id="UP000054851"/>
    </source>
</evidence>
<proteinExistence type="predicted"/>
<reference evidence="1" key="1">
    <citation type="submission" date="2016-01" db="EMBL/GenBank/DDBJ databases">
        <authorList>
            <person name="Peeters C."/>
        </authorList>
    </citation>
    <scope>NUCLEOTIDE SEQUENCE</scope>
    <source>
        <strain evidence="1">LMG 29322</strain>
    </source>
</reference>
<accession>A0A158AI61</accession>
<organism evidence="1 2">
    <name type="scientific">Caballeronia hypogeia</name>
    <dbReference type="NCBI Taxonomy" id="1777140"/>
    <lineage>
        <taxon>Bacteria</taxon>
        <taxon>Pseudomonadati</taxon>
        <taxon>Pseudomonadota</taxon>
        <taxon>Betaproteobacteria</taxon>
        <taxon>Burkholderiales</taxon>
        <taxon>Burkholderiaceae</taxon>
        <taxon>Caballeronia</taxon>
    </lineage>
</organism>
<dbReference type="RefSeq" id="WP_061167647.1">
    <property type="nucleotide sequence ID" value="NZ_FCOA02000006.1"/>
</dbReference>
<comment type="caution">
    <text evidence="1">The sequence shown here is derived from an EMBL/GenBank/DDBJ whole genome shotgun (WGS) entry which is preliminary data.</text>
</comment>
<dbReference type="Proteomes" id="UP000054851">
    <property type="component" value="Unassembled WGS sequence"/>
</dbReference>
<dbReference type="AlphaFoldDB" id="A0A158AI61"/>
<sequence>MFTPKACTATCVLDGMPVTLTYFPDTTLLRITDANGRCVRETRWPAPWRTLLATLREFSGGQAHDQLSTLLDEIPVSQAPVRERAAAFA</sequence>
<evidence type="ECO:0000313" key="1">
    <source>
        <dbReference type="EMBL" id="SAK57482.1"/>
    </source>
</evidence>
<dbReference type="EMBL" id="FCOA02000006">
    <property type="protein sequence ID" value="SAK57482.1"/>
    <property type="molecule type" value="Genomic_DNA"/>
</dbReference>
<protein>
    <submittedName>
        <fullName evidence="1">Uncharacterized protein</fullName>
    </submittedName>
</protein>